<dbReference type="EMBL" id="GBRH01184814">
    <property type="protein sequence ID" value="JAE13082.1"/>
    <property type="molecule type" value="Transcribed_RNA"/>
</dbReference>
<sequence>MRWFDHGPADWRIMLGLCCSVFAAPSGRRFCSSMANMACKL</sequence>
<proteinExistence type="predicted"/>
<dbReference type="AlphaFoldDB" id="A0A0A9FL74"/>
<reference evidence="1" key="2">
    <citation type="journal article" date="2015" name="Data Brief">
        <title>Shoot transcriptome of the giant reed, Arundo donax.</title>
        <authorList>
            <person name="Barrero R.A."/>
            <person name="Guerrero F.D."/>
            <person name="Moolhuijzen P."/>
            <person name="Goolsby J.A."/>
            <person name="Tidwell J."/>
            <person name="Bellgard S.E."/>
            <person name="Bellgard M.I."/>
        </authorList>
    </citation>
    <scope>NUCLEOTIDE SEQUENCE</scope>
    <source>
        <tissue evidence="1">Shoot tissue taken approximately 20 cm above the soil surface</tissue>
    </source>
</reference>
<organism evidence="1">
    <name type="scientific">Arundo donax</name>
    <name type="common">Giant reed</name>
    <name type="synonym">Donax arundinaceus</name>
    <dbReference type="NCBI Taxonomy" id="35708"/>
    <lineage>
        <taxon>Eukaryota</taxon>
        <taxon>Viridiplantae</taxon>
        <taxon>Streptophyta</taxon>
        <taxon>Embryophyta</taxon>
        <taxon>Tracheophyta</taxon>
        <taxon>Spermatophyta</taxon>
        <taxon>Magnoliopsida</taxon>
        <taxon>Liliopsida</taxon>
        <taxon>Poales</taxon>
        <taxon>Poaceae</taxon>
        <taxon>PACMAD clade</taxon>
        <taxon>Arundinoideae</taxon>
        <taxon>Arundineae</taxon>
        <taxon>Arundo</taxon>
    </lineage>
</organism>
<reference evidence="1" key="1">
    <citation type="submission" date="2014-09" db="EMBL/GenBank/DDBJ databases">
        <authorList>
            <person name="Magalhaes I.L.F."/>
            <person name="Oliveira U."/>
            <person name="Santos F.R."/>
            <person name="Vidigal T.H.D.A."/>
            <person name="Brescovit A.D."/>
            <person name="Santos A.J."/>
        </authorList>
    </citation>
    <scope>NUCLEOTIDE SEQUENCE</scope>
    <source>
        <tissue evidence="1">Shoot tissue taken approximately 20 cm above the soil surface</tissue>
    </source>
</reference>
<evidence type="ECO:0000313" key="1">
    <source>
        <dbReference type="EMBL" id="JAE13082.1"/>
    </source>
</evidence>
<accession>A0A0A9FL74</accession>
<protein>
    <submittedName>
        <fullName evidence="1">Uncharacterized protein</fullName>
    </submittedName>
</protein>
<name>A0A0A9FL74_ARUDO</name>